<evidence type="ECO:0000256" key="1">
    <source>
        <dbReference type="SAM" id="MobiDB-lite"/>
    </source>
</evidence>
<reference evidence="3" key="1">
    <citation type="journal article" date="2019" name="Int. J. Syst. Evol. Microbiol.">
        <title>The Global Catalogue of Microorganisms (GCM) 10K type strain sequencing project: providing services to taxonomists for standard genome sequencing and annotation.</title>
        <authorList>
            <consortium name="The Broad Institute Genomics Platform"/>
            <consortium name="The Broad Institute Genome Sequencing Center for Infectious Disease"/>
            <person name="Wu L."/>
            <person name="Ma J."/>
        </authorList>
    </citation>
    <scope>NUCLEOTIDE SEQUENCE [LARGE SCALE GENOMIC DNA]</scope>
    <source>
        <strain evidence="3">JCM 17225</strain>
    </source>
</reference>
<feature type="compositionally biased region" description="Pro residues" evidence="1">
    <location>
        <begin position="65"/>
        <end position="78"/>
    </location>
</feature>
<evidence type="ECO:0000313" key="2">
    <source>
        <dbReference type="EMBL" id="GAA4025953.1"/>
    </source>
</evidence>
<dbReference type="EMBL" id="BAABDK010000005">
    <property type="protein sequence ID" value="GAA4025953.1"/>
    <property type="molecule type" value="Genomic_DNA"/>
</dbReference>
<comment type="caution">
    <text evidence="2">The sequence shown here is derived from an EMBL/GenBank/DDBJ whole genome shotgun (WGS) entry which is preliminary data.</text>
</comment>
<gene>
    <name evidence="2" type="ORF">GCM10022409_07450</name>
</gene>
<dbReference type="RefSeq" id="WP_345050445.1">
    <property type="nucleotide sequence ID" value="NZ_BAABDK010000005.1"/>
</dbReference>
<evidence type="ECO:0000313" key="3">
    <source>
        <dbReference type="Proteomes" id="UP001501469"/>
    </source>
</evidence>
<name>A0ABP7TGC3_9BACT</name>
<feature type="region of interest" description="Disordered" evidence="1">
    <location>
        <begin position="60"/>
        <end position="80"/>
    </location>
</feature>
<protein>
    <recommendedName>
        <fullName evidence="4">HTH cro/C1-type domain-containing protein</fullName>
    </recommendedName>
</protein>
<keyword evidence="3" id="KW-1185">Reference proteome</keyword>
<dbReference type="Proteomes" id="UP001501469">
    <property type="component" value="Unassembled WGS sequence"/>
</dbReference>
<evidence type="ECO:0008006" key="4">
    <source>
        <dbReference type="Google" id="ProtNLM"/>
    </source>
</evidence>
<accession>A0ABP7TGC3</accession>
<proteinExistence type="predicted"/>
<sequence length="128" mass="13835">MSHHIRQSLGLTQDRLAAWLGLRRGTLAMSETELRGLPLGMGLPLARLELALLAQVLLPDGQAEPAPPPLPPPPPDPAPLRRRLAECRDRIRHPPPDLRPERLARRSCTARAALGGAAGPARLCRPGN</sequence>
<organism evidence="2 3">
    <name type="scientific">Hymenobacter glaciei</name>
    <dbReference type="NCBI Taxonomy" id="877209"/>
    <lineage>
        <taxon>Bacteria</taxon>
        <taxon>Pseudomonadati</taxon>
        <taxon>Bacteroidota</taxon>
        <taxon>Cytophagia</taxon>
        <taxon>Cytophagales</taxon>
        <taxon>Hymenobacteraceae</taxon>
        <taxon>Hymenobacter</taxon>
    </lineage>
</organism>